<accession>A0A382AGN7</accession>
<dbReference type="AlphaFoldDB" id="A0A382AGN7"/>
<dbReference type="Pfam" id="PF00082">
    <property type="entry name" value="Peptidase_S8"/>
    <property type="match status" value="1"/>
</dbReference>
<dbReference type="GO" id="GO:0016020">
    <property type="term" value="C:membrane"/>
    <property type="evidence" value="ECO:0007669"/>
    <property type="project" value="TreeGrafter"/>
</dbReference>
<protein>
    <recommendedName>
        <fullName evidence="4">P/Homo B domain-containing protein</fullName>
    </recommendedName>
</protein>
<reference evidence="5" key="1">
    <citation type="submission" date="2018-05" db="EMBL/GenBank/DDBJ databases">
        <authorList>
            <person name="Lanie J.A."/>
            <person name="Ng W.-L."/>
            <person name="Kazmierczak K.M."/>
            <person name="Andrzejewski T.M."/>
            <person name="Davidsen T.M."/>
            <person name="Wayne K.J."/>
            <person name="Tettelin H."/>
            <person name="Glass J.I."/>
            <person name="Rusch D."/>
            <person name="Podicherti R."/>
            <person name="Tsui H.-C.T."/>
            <person name="Winkler M.E."/>
        </authorList>
    </citation>
    <scope>NUCLEOTIDE SEQUENCE</scope>
</reference>
<dbReference type="PROSITE" id="PS51892">
    <property type="entry name" value="SUBTILASE"/>
    <property type="match status" value="1"/>
</dbReference>
<dbReference type="SUPFAM" id="SSF52743">
    <property type="entry name" value="Subtilisin-like"/>
    <property type="match status" value="1"/>
</dbReference>
<evidence type="ECO:0000259" key="4">
    <source>
        <dbReference type="PROSITE" id="PS51829"/>
    </source>
</evidence>
<feature type="non-terminal residue" evidence="5">
    <location>
        <position position="1"/>
    </location>
</feature>
<gene>
    <name evidence="5" type="ORF">METZ01_LOCUS152981</name>
</gene>
<name>A0A382AGN7_9ZZZZ</name>
<dbReference type="GO" id="GO:0005737">
    <property type="term" value="C:cytoplasm"/>
    <property type="evidence" value="ECO:0007669"/>
    <property type="project" value="UniProtKB-ARBA"/>
</dbReference>
<proteinExistence type="predicted"/>
<dbReference type="Pfam" id="PF01483">
    <property type="entry name" value="P_proprotein"/>
    <property type="match status" value="1"/>
</dbReference>
<dbReference type="Pfam" id="PF02225">
    <property type="entry name" value="PA"/>
    <property type="match status" value="1"/>
</dbReference>
<dbReference type="PANTHER" id="PTHR42884">
    <property type="entry name" value="PROPROTEIN CONVERTASE SUBTILISIN/KEXIN-RELATED"/>
    <property type="match status" value="1"/>
</dbReference>
<dbReference type="PROSITE" id="PS51829">
    <property type="entry name" value="P_HOMO_B"/>
    <property type="match status" value="1"/>
</dbReference>
<organism evidence="5">
    <name type="scientific">marine metagenome</name>
    <dbReference type="NCBI Taxonomy" id="408172"/>
    <lineage>
        <taxon>unclassified sequences</taxon>
        <taxon>metagenomes</taxon>
        <taxon>ecological metagenomes</taxon>
    </lineage>
</organism>
<keyword evidence="1" id="KW-0645">Protease</keyword>
<dbReference type="InterPro" id="IPR046450">
    <property type="entry name" value="PA_dom_sf"/>
</dbReference>
<dbReference type="GO" id="GO:0016485">
    <property type="term" value="P:protein processing"/>
    <property type="evidence" value="ECO:0007669"/>
    <property type="project" value="TreeGrafter"/>
</dbReference>
<evidence type="ECO:0000256" key="3">
    <source>
        <dbReference type="ARBA" id="ARBA00022825"/>
    </source>
</evidence>
<evidence type="ECO:0000313" key="5">
    <source>
        <dbReference type="EMBL" id="SVB00127.1"/>
    </source>
</evidence>
<feature type="domain" description="P/Homo B" evidence="4">
    <location>
        <begin position="338"/>
        <end position="470"/>
    </location>
</feature>
<dbReference type="EMBL" id="UINC01025123">
    <property type="protein sequence ID" value="SVB00127.1"/>
    <property type="molecule type" value="Genomic_DNA"/>
</dbReference>
<dbReference type="GO" id="GO:0012505">
    <property type="term" value="C:endomembrane system"/>
    <property type="evidence" value="ECO:0007669"/>
    <property type="project" value="UniProtKB-ARBA"/>
</dbReference>
<dbReference type="InterPro" id="IPR002884">
    <property type="entry name" value="P_dom"/>
</dbReference>
<sequence>DMFQYRNDRIAVQNHSWGSNTSAQLDAMVLEKEAIKRAIEEGRDGKGVVIIRGAGNYRALGRSAADDGYSNDPRVLTVGAVGRDGRVKSFSNMGACVLCAGLIDKGIYSTDRMGALGWNRDFSHDDPEVGSYHLIEYLGNSYALPQIAGLVALILSVNPDLTYRDVQQVFIHASRHFDFADPFLQSSAAGYLFTHNTGYGVPDAAAAVRLAKRWTNVRPLVEKSYKQAFVAQLPDDGLQLQVFANGKENSFVASPSDGLVPDDPIEALPLVDVGRATGPLEVDLTGKAALIERGDTFFSEKTRHAADAGAAFAIIYNDRGGDERYIMGGMDFSPIPAVFLSQNDGVSVRELVKLADDDPPKAGLSLESSDAVVIVPDELLCEQIGVRVNMTHPVRGDIRLTIQSPAGTRSILQANVLDVTAWRSDWTFWSNHFFYEQAKGKWTVAVSDLVKNFTGALSSVELTVRGTNVTDADSDGLDDNWELEYFESLLETALGDPDKDGESNAREQALRTNPARFNGSFDLRYHRLANGDLRLSWPSWRGFVFRVQSADHVLGPWNGEAAVESGKFQTEWDAKPGAAGVRFYRVQSELKP</sequence>
<dbReference type="InterPro" id="IPR000209">
    <property type="entry name" value="Peptidase_S8/S53_dom"/>
</dbReference>
<dbReference type="SUPFAM" id="SSF49785">
    <property type="entry name" value="Galactose-binding domain-like"/>
    <property type="match status" value="1"/>
</dbReference>
<dbReference type="Gene3D" id="3.40.50.200">
    <property type="entry name" value="Peptidase S8/S53 domain"/>
    <property type="match status" value="1"/>
</dbReference>
<keyword evidence="3" id="KW-0720">Serine protease</keyword>
<dbReference type="SUPFAM" id="SSF52025">
    <property type="entry name" value="PA domain"/>
    <property type="match status" value="1"/>
</dbReference>
<dbReference type="PANTHER" id="PTHR42884:SF14">
    <property type="entry name" value="NEUROENDOCRINE CONVERTASE 1"/>
    <property type="match status" value="1"/>
</dbReference>
<dbReference type="InterPro" id="IPR036852">
    <property type="entry name" value="Peptidase_S8/S53_dom_sf"/>
</dbReference>
<dbReference type="Gene3D" id="3.50.30.30">
    <property type="match status" value="1"/>
</dbReference>
<dbReference type="GO" id="GO:0004252">
    <property type="term" value="F:serine-type endopeptidase activity"/>
    <property type="evidence" value="ECO:0007669"/>
    <property type="project" value="InterPro"/>
</dbReference>
<dbReference type="InterPro" id="IPR008979">
    <property type="entry name" value="Galactose-bd-like_sf"/>
</dbReference>
<dbReference type="InterPro" id="IPR003137">
    <property type="entry name" value="PA_domain"/>
</dbReference>
<dbReference type="Gene3D" id="2.60.120.260">
    <property type="entry name" value="Galactose-binding domain-like"/>
    <property type="match status" value="1"/>
</dbReference>
<evidence type="ECO:0000256" key="1">
    <source>
        <dbReference type="ARBA" id="ARBA00022670"/>
    </source>
</evidence>
<evidence type="ECO:0000256" key="2">
    <source>
        <dbReference type="ARBA" id="ARBA00022801"/>
    </source>
</evidence>
<keyword evidence="2" id="KW-0378">Hydrolase</keyword>